<dbReference type="Gene3D" id="3.20.20.450">
    <property type="entry name" value="EAL domain"/>
    <property type="match status" value="1"/>
</dbReference>
<keyword evidence="3" id="KW-1185">Reference proteome</keyword>
<dbReference type="SMART" id="SM00052">
    <property type="entry name" value="EAL"/>
    <property type="match status" value="1"/>
</dbReference>
<dbReference type="InterPro" id="IPR001633">
    <property type="entry name" value="EAL_dom"/>
</dbReference>
<dbReference type="EMBL" id="CP042218">
    <property type="protein sequence ID" value="QDW66655.1"/>
    <property type="molecule type" value="Genomic_DNA"/>
</dbReference>
<dbReference type="InterPro" id="IPR050706">
    <property type="entry name" value="Cyclic-di-GMP_PDE-like"/>
</dbReference>
<proteinExistence type="predicted"/>
<protein>
    <submittedName>
        <fullName evidence="2">EAL domain-containing protein</fullName>
    </submittedName>
</protein>
<gene>
    <name evidence="2" type="ORF">FPZ22_06920</name>
</gene>
<organism evidence="2 3">
    <name type="scientific">Luteimonas granuli</name>
    <dbReference type="NCBI Taxonomy" id="1176533"/>
    <lineage>
        <taxon>Bacteria</taxon>
        <taxon>Pseudomonadati</taxon>
        <taxon>Pseudomonadota</taxon>
        <taxon>Gammaproteobacteria</taxon>
        <taxon>Lysobacterales</taxon>
        <taxon>Lysobacteraceae</taxon>
        <taxon>Luteimonas</taxon>
    </lineage>
</organism>
<sequence length="231" mass="25308">MVDLSDGTVVGHEALMRWNHPQRGLLRPGDFLEVAEASGIIEAIDWRIFKRACSLAAAREGSGYLSINVSPRHLLRSDFSERLLGLLGRTGLAPSRLLIEVTEGSLLNNPEQVRMLLQELQEHGVGVALDDFGTGYSSLSYLHTFPLRMLKIDRTFLEALDRQDNSAAVIDAVLSLARALRMEVVAEGIEAEEQRAALVALGCRYGQGYLFGHPEAVRQTPDAVPSDGQMA</sequence>
<accession>A0A518N410</accession>
<dbReference type="InterPro" id="IPR035919">
    <property type="entry name" value="EAL_sf"/>
</dbReference>
<dbReference type="Pfam" id="PF00563">
    <property type="entry name" value="EAL"/>
    <property type="match status" value="1"/>
</dbReference>
<evidence type="ECO:0000313" key="2">
    <source>
        <dbReference type="EMBL" id="QDW66655.1"/>
    </source>
</evidence>
<dbReference type="PROSITE" id="PS50883">
    <property type="entry name" value="EAL"/>
    <property type="match status" value="1"/>
</dbReference>
<evidence type="ECO:0000259" key="1">
    <source>
        <dbReference type="PROSITE" id="PS50883"/>
    </source>
</evidence>
<dbReference type="AlphaFoldDB" id="A0A518N410"/>
<reference evidence="2 3" key="1">
    <citation type="submission" date="2019-07" db="EMBL/GenBank/DDBJ databases">
        <title>Full genome sequence of Luteimonas sp. Gr-4.</title>
        <authorList>
            <person name="Im W.-T."/>
        </authorList>
    </citation>
    <scope>NUCLEOTIDE SEQUENCE [LARGE SCALE GENOMIC DNA]</scope>
    <source>
        <strain evidence="2 3">Gr-4</strain>
    </source>
</reference>
<evidence type="ECO:0000313" key="3">
    <source>
        <dbReference type="Proteomes" id="UP000316584"/>
    </source>
</evidence>
<dbReference type="KEGG" id="lug:FPZ22_06920"/>
<dbReference type="Proteomes" id="UP000316584">
    <property type="component" value="Chromosome"/>
</dbReference>
<name>A0A518N410_9GAMM</name>
<dbReference type="PANTHER" id="PTHR33121">
    <property type="entry name" value="CYCLIC DI-GMP PHOSPHODIESTERASE PDEF"/>
    <property type="match status" value="1"/>
</dbReference>
<dbReference type="PANTHER" id="PTHR33121:SF70">
    <property type="entry name" value="SIGNALING PROTEIN YKOW"/>
    <property type="match status" value="1"/>
</dbReference>
<dbReference type="OrthoDB" id="197861at2"/>
<feature type="domain" description="EAL" evidence="1">
    <location>
        <begin position="1"/>
        <end position="228"/>
    </location>
</feature>
<dbReference type="GO" id="GO:0071111">
    <property type="term" value="F:cyclic-guanylate-specific phosphodiesterase activity"/>
    <property type="evidence" value="ECO:0007669"/>
    <property type="project" value="InterPro"/>
</dbReference>
<dbReference type="SUPFAM" id="SSF141868">
    <property type="entry name" value="EAL domain-like"/>
    <property type="match status" value="1"/>
</dbReference>
<dbReference type="CDD" id="cd01948">
    <property type="entry name" value="EAL"/>
    <property type="match status" value="1"/>
</dbReference>